<dbReference type="InterPro" id="IPR020472">
    <property type="entry name" value="WD40_PAC1"/>
</dbReference>
<dbReference type="Gene3D" id="2.130.10.10">
    <property type="entry name" value="YVTN repeat-like/Quinoprotein amine dehydrogenase"/>
    <property type="match status" value="2"/>
</dbReference>
<dbReference type="InterPro" id="IPR036322">
    <property type="entry name" value="WD40_repeat_dom_sf"/>
</dbReference>
<keyword evidence="1 3" id="KW-0853">WD repeat</keyword>
<feature type="repeat" description="WD" evidence="3">
    <location>
        <begin position="256"/>
        <end position="301"/>
    </location>
</feature>
<dbReference type="Proteomes" id="UP000492821">
    <property type="component" value="Unassembled WGS sequence"/>
</dbReference>
<dbReference type="PROSITE" id="PS50294">
    <property type="entry name" value="WD_REPEATS_REGION"/>
    <property type="match status" value="1"/>
</dbReference>
<dbReference type="CDD" id="cd00200">
    <property type="entry name" value="WD40"/>
    <property type="match status" value="1"/>
</dbReference>
<keyword evidence="4" id="KW-1185">Reference proteome</keyword>
<dbReference type="Pfam" id="PF00400">
    <property type="entry name" value="WD40"/>
    <property type="match status" value="3"/>
</dbReference>
<dbReference type="SMART" id="SM00320">
    <property type="entry name" value="WD40"/>
    <property type="match status" value="6"/>
</dbReference>
<evidence type="ECO:0000256" key="3">
    <source>
        <dbReference type="PROSITE-ProRule" id="PRU00221"/>
    </source>
</evidence>
<accession>A0A7E4W449</accession>
<dbReference type="PANTHER" id="PTHR19869">
    <property type="entry name" value="SPERMATID WD-REPEAT PROTEIN"/>
    <property type="match status" value="1"/>
</dbReference>
<dbReference type="AlphaFoldDB" id="A0A7E4W449"/>
<keyword evidence="2" id="KW-0677">Repeat</keyword>
<dbReference type="InterPro" id="IPR015943">
    <property type="entry name" value="WD40/YVTN_repeat-like_dom_sf"/>
</dbReference>
<dbReference type="PANTHER" id="PTHR19869:SF1">
    <property type="entry name" value="WD REPEAT-CONTAINING PROTEIN 31"/>
    <property type="match status" value="1"/>
</dbReference>
<dbReference type="PROSITE" id="PS50082">
    <property type="entry name" value="WD_REPEATS_2"/>
    <property type="match status" value="2"/>
</dbReference>
<sequence length="360" mass="39685">MGSAYSAVSTADDTDLLARAVKHPPTVCRSATFHGKLPIIRNPVHTDTINSIGPVRPGMILTASSDTTVGLINVDTGEMVTRWRGHTKSVTKVAYKLSQTKHFVLSGSRDHTAKLWAFNSDEPKQTYQHDGPVTAVCNLLDNQIATGSRDTFVRIFDVESTKPLLEKSINRNLVTHLARIPNTQLLVQTSEDRITRIYDSSSLEIVKEFPIKSHIQYHCSLSNDGRFCATTSGGTNGDGCDITIYDMRQQKQYATLKGHSETVRCAVFLPQTITCKKLLLSCGDDKSIRLWSVDDSRCQWYEASPTGTALTSCYGFGDGNIVIAGHDAAFAHMKMNGRAGVPFLHTMSLQSMESERTPFH</sequence>
<name>A0A7E4W449_PANRE</name>
<protein>
    <submittedName>
        <fullName evidence="5">WD_REPEATS_REGION domain-containing protein</fullName>
    </submittedName>
</protein>
<dbReference type="InterPro" id="IPR040066">
    <property type="entry name" value="WDR31"/>
</dbReference>
<feature type="repeat" description="WD" evidence="3">
    <location>
        <begin position="83"/>
        <end position="126"/>
    </location>
</feature>
<organism evidence="4 5">
    <name type="scientific">Panagrellus redivivus</name>
    <name type="common">Microworm</name>
    <dbReference type="NCBI Taxonomy" id="6233"/>
    <lineage>
        <taxon>Eukaryota</taxon>
        <taxon>Metazoa</taxon>
        <taxon>Ecdysozoa</taxon>
        <taxon>Nematoda</taxon>
        <taxon>Chromadorea</taxon>
        <taxon>Rhabditida</taxon>
        <taxon>Tylenchina</taxon>
        <taxon>Panagrolaimomorpha</taxon>
        <taxon>Panagrolaimoidea</taxon>
        <taxon>Panagrolaimidae</taxon>
        <taxon>Panagrellus</taxon>
    </lineage>
</organism>
<dbReference type="InterPro" id="IPR001680">
    <property type="entry name" value="WD40_rpt"/>
</dbReference>
<evidence type="ECO:0000313" key="4">
    <source>
        <dbReference type="Proteomes" id="UP000492821"/>
    </source>
</evidence>
<evidence type="ECO:0000256" key="2">
    <source>
        <dbReference type="ARBA" id="ARBA00022737"/>
    </source>
</evidence>
<proteinExistence type="predicted"/>
<evidence type="ECO:0000313" key="5">
    <source>
        <dbReference type="WBParaSite" id="Pan_g6169.t1"/>
    </source>
</evidence>
<dbReference type="SUPFAM" id="SSF50978">
    <property type="entry name" value="WD40 repeat-like"/>
    <property type="match status" value="1"/>
</dbReference>
<reference evidence="5" key="2">
    <citation type="submission" date="2020-10" db="UniProtKB">
        <authorList>
            <consortium name="WormBaseParasite"/>
        </authorList>
    </citation>
    <scope>IDENTIFICATION</scope>
</reference>
<dbReference type="WBParaSite" id="Pan_g6169.t1">
    <property type="protein sequence ID" value="Pan_g6169.t1"/>
    <property type="gene ID" value="Pan_g6169"/>
</dbReference>
<dbReference type="PRINTS" id="PR00320">
    <property type="entry name" value="GPROTEINBRPT"/>
</dbReference>
<evidence type="ECO:0000256" key="1">
    <source>
        <dbReference type="ARBA" id="ARBA00022574"/>
    </source>
</evidence>
<reference evidence="4" key="1">
    <citation type="journal article" date="2013" name="Genetics">
        <title>The draft genome and transcriptome of Panagrellus redivivus are shaped by the harsh demands of a free-living lifestyle.</title>
        <authorList>
            <person name="Srinivasan J."/>
            <person name="Dillman A.R."/>
            <person name="Macchietto M.G."/>
            <person name="Heikkinen L."/>
            <person name="Lakso M."/>
            <person name="Fracchia K.M."/>
            <person name="Antoshechkin I."/>
            <person name="Mortazavi A."/>
            <person name="Wong G."/>
            <person name="Sternberg P.W."/>
        </authorList>
    </citation>
    <scope>NUCLEOTIDE SEQUENCE [LARGE SCALE GENOMIC DNA]</scope>
    <source>
        <strain evidence="4">MT8872</strain>
    </source>
</reference>